<accession>A0A380JNN1</accession>
<organism evidence="2 3">
    <name type="scientific">Streptococcus equi subsp. equi</name>
    <dbReference type="NCBI Taxonomy" id="148942"/>
    <lineage>
        <taxon>Bacteria</taxon>
        <taxon>Bacillati</taxon>
        <taxon>Bacillota</taxon>
        <taxon>Bacilli</taxon>
        <taxon>Lactobacillales</taxon>
        <taxon>Streptococcaceae</taxon>
        <taxon>Streptococcus</taxon>
    </lineage>
</organism>
<evidence type="ECO:0000256" key="1">
    <source>
        <dbReference type="SAM" id="Coils"/>
    </source>
</evidence>
<sequence>MKRKEVLELVVKGESQELINEKIKLIEAEESIYERLERLFPGYFGQMLFAAYQPFLNEPLEKDEKEAFEKYVNYLDNLPSLQLSKDEQDYIEKISSTFDMQTLKKVNKDKINAIENVEEWLKENNNVISQYEQYKNSEEYQNSLMKQIQDKLQNFMKDNKYYEIAIPLIRKFSTSYDEYYEKLLKANEIYLDMKK</sequence>
<name>A0A380JNN1_9STRE</name>
<protein>
    <submittedName>
        <fullName evidence="2">Putative transcriptional regulator</fullName>
    </submittedName>
</protein>
<reference evidence="2 3" key="1">
    <citation type="submission" date="2018-06" db="EMBL/GenBank/DDBJ databases">
        <authorList>
            <consortium name="Pathogen Informatics"/>
            <person name="Doyle S."/>
        </authorList>
    </citation>
    <scope>NUCLEOTIDE SEQUENCE [LARGE SCALE GENOMIC DNA]</scope>
    <source>
        <strain evidence="2 3">NCTC12092</strain>
    </source>
</reference>
<keyword evidence="1" id="KW-0175">Coiled coil</keyword>
<evidence type="ECO:0000313" key="3">
    <source>
        <dbReference type="Proteomes" id="UP000254461"/>
    </source>
</evidence>
<evidence type="ECO:0000313" key="2">
    <source>
        <dbReference type="EMBL" id="SUN45776.1"/>
    </source>
</evidence>
<dbReference type="EMBL" id="UHFF01000002">
    <property type="protein sequence ID" value="SUN45776.1"/>
    <property type="molecule type" value="Genomic_DNA"/>
</dbReference>
<dbReference type="Proteomes" id="UP000254461">
    <property type="component" value="Unassembled WGS sequence"/>
</dbReference>
<proteinExistence type="predicted"/>
<dbReference type="AlphaFoldDB" id="A0A380JNN1"/>
<gene>
    <name evidence="2" type="ORF">NCTC12092_00664</name>
</gene>
<feature type="coiled-coil region" evidence="1">
    <location>
        <begin position="103"/>
        <end position="137"/>
    </location>
</feature>